<feature type="domain" description="Phage capsid-like C-terminal" evidence="2">
    <location>
        <begin position="13"/>
        <end position="279"/>
    </location>
</feature>
<dbReference type="RefSeq" id="WP_344719859.1">
    <property type="nucleotide sequence ID" value="NZ_BAAAYG010000005.1"/>
</dbReference>
<dbReference type="Gene3D" id="3.30.2400.10">
    <property type="entry name" value="Major capsid protein gp5"/>
    <property type="match status" value="1"/>
</dbReference>
<protein>
    <recommendedName>
        <fullName evidence="2">Phage capsid-like C-terminal domain-containing protein</fullName>
    </recommendedName>
</protein>
<name>A0ABP6RE58_9MICC</name>
<accession>A0ABP6RE58</accession>
<organism evidence="3 4">
    <name type="scientific">Nesterenkonia halobia</name>
    <dbReference type="NCBI Taxonomy" id="37922"/>
    <lineage>
        <taxon>Bacteria</taxon>
        <taxon>Bacillati</taxon>
        <taxon>Actinomycetota</taxon>
        <taxon>Actinomycetes</taxon>
        <taxon>Micrococcales</taxon>
        <taxon>Micrococcaceae</taxon>
        <taxon>Nesterenkonia</taxon>
    </lineage>
</organism>
<sequence>MAMNTTGAAGAWLPDSTGNLIIQPVGRESVALQALGGPVLVGETSSSYRVPLVTADPSAGWVAEGAEIPLSDAALGEVSKKFSKIAGLTRISAELADDSDPAAAEQIGAGIARDIARTLDAAFFGTNGGSADQPEGLEDLTGANVITTSGTAWENVDPFIEALYGAEEVGATVGAFVLNPTDALAVSRLKESDTSNRTLLTPDATEASRRLLAGVPMLVSPAVTAGTAWGIPADGRLQVAVRQDVQVESDRSVFFSSHEVAVRGIMRATIVAPHEAALQRIDLATA</sequence>
<keyword evidence="4" id="KW-1185">Reference proteome</keyword>
<dbReference type="SUPFAM" id="SSF56563">
    <property type="entry name" value="Major capsid protein gp5"/>
    <property type="match status" value="1"/>
</dbReference>
<dbReference type="EMBL" id="BAAAYG010000005">
    <property type="protein sequence ID" value="GAA3284463.1"/>
    <property type="molecule type" value="Genomic_DNA"/>
</dbReference>
<dbReference type="NCBIfam" id="TIGR01554">
    <property type="entry name" value="major_cap_HK97"/>
    <property type="match status" value="1"/>
</dbReference>
<evidence type="ECO:0000259" key="2">
    <source>
        <dbReference type="Pfam" id="PF05065"/>
    </source>
</evidence>
<proteinExistence type="predicted"/>
<dbReference type="InterPro" id="IPR024455">
    <property type="entry name" value="Phage_capsid"/>
</dbReference>
<gene>
    <name evidence="3" type="ORF">GCM10020260_15040</name>
</gene>
<evidence type="ECO:0000256" key="1">
    <source>
        <dbReference type="ARBA" id="ARBA00004328"/>
    </source>
</evidence>
<comment type="caution">
    <text evidence="3">The sequence shown here is derived from an EMBL/GenBank/DDBJ whole genome shotgun (WGS) entry which is preliminary data.</text>
</comment>
<dbReference type="Proteomes" id="UP001501736">
    <property type="component" value="Unassembled WGS sequence"/>
</dbReference>
<evidence type="ECO:0000313" key="3">
    <source>
        <dbReference type="EMBL" id="GAA3284463.1"/>
    </source>
</evidence>
<dbReference type="Gene3D" id="3.30.2320.10">
    <property type="entry name" value="hypothetical protein PF0899 domain"/>
    <property type="match status" value="1"/>
</dbReference>
<dbReference type="InterPro" id="IPR054612">
    <property type="entry name" value="Phage_capsid-like_C"/>
</dbReference>
<reference evidence="4" key="1">
    <citation type="journal article" date="2019" name="Int. J. Syst. Evol. Microbiol.">
        <title>The Global Catalogue of Microorganisms (GCM) 10K type strain sequencing project: providing services to taxonomists for standard genome sequencing and annotation.</title>
        <authorList>
            <consortium name="The Broad Institute Genomics Platform"/>
            <consortium name="The Broad Institute Genome Sequencing Center for Infectious Disease"/>
            <person name="Wu L."/>
            <person name="Ma J."/>
        </authorList>
    </citation>
    <scope>NUCLEOTIDE SEQUENCE [LARGE SCALE GENOMIC DNA]</scope>
    <source>
        <strain evidence="4">JCM 11483</strain>
    </source>
</reference>
<comment type="subcellular location">
    <subcellularLocation>
        <location evidence="1">Virion</location>
    </subcellularLocation>
</comment>
<evidence type="ECO:0000313" key="4">
    <source>
        <dbReference type="Proteomes" id="UP001501736"/>
    </source>
</evidence>
<dbReference type="Pfam" id="PF05065">
    <property type="entry name" value="Phage_capsid"/>
    <property type="match status" value="1"/>
</dbReference>